<evidence type="ECO:0000259" key="1">
    <source>
        <dbReference type="Pfam" id="PF06983"/>
    </source>
</evidence>
<dbReference type="InterPro" id="IPR029068">
    <property type="entry name" value="Glyas_Bleomycin-R_OHBP_Dase"/>
</dbReference>
<reference evidence="2 3" key="1">
    <citation type="submission" date="2023-11" db="EMBL/GenBank/DDBJ databases">
        <title>Genome sequence of Microbacterium rhizosphaerae KACC 19337.</title>
        <authorList>
            <person name="Choi H."/>
            <person name="Kim S."/>
            <person name="Kim Y."/>
            <person name="Kwon S.-W."/>
            <person name="Heo J."/>
        </authorList>
    </citation>
    <scope>NUCLEOTIDE SEQUENCE [LARGE SCALE GENOMIC DNA]</scope>
    <source>
        <strain evidence="2 3">KACC 19337</strain>
    </source>
</reference>
<evidence type="ECO:0000313" key="2">
    <source>
        <dbReference type="EMBL" id="WPR89782.1"/>
    </source>
</evidence>
<dbReference type="Proteomes" id="UP001323798">
    <property type="component" value="Chromosome"/>
</dbReference>
<dbReference type="Gene3D" id="3.30.720.100">
    <property type="match status" value="1"/>
</dbReference>
<dbReference type="InterPro" id="IPR028973">
    <property type="entry name" value="PhnB-like"/>
</dbReference>
<keyword evidence="3" id="KW-1185">Reference proteome</keyword>
<feature type="domain" description="PhnB-like" evidence="1">
    <location>
        <begin position="2"/>
        <end position="139"/>
    </location>
</feature>
<name>A0ABZ0SRC1_9MICO</name>
<organism evidence="2 3">
    <name type="scientific">Microbacterium rhizosphaerae</name>
    <dbReference type="NCBI Taxonomy" id="1678237"/>
    <lineage>
        <taxon>Bacteria</taxon>
        <taxon>Bacillati</taxon>
        <taxon>Actinomycetota</taxon>
        <taxon>Actinomycetes</taxon>
        <taxon>Micrococcales</taxon>
        <taxon>Microbacteriaceae</taxon>
        <taxon>Microbacterium</taxon>
    </lineage>
</organism>
<proteinExistence type="predicted"/>
<dbReference type="CDD" id="cd06588">
    <property type="entry name" value="PhnB_like"/>
    <property type="match status" value="2"/>
</dbReference>
<dbReference type="PANTHER" id="PTHR33990">
    <property type="entry name" value="PROTEIN YJDN-RELATED"/>
    <property type="match status" value="1"/>
</dbReference>
<protein>
    <submittedName>
        <fullName evidence="2">VOC family protein</fullName>
    </submittedName>
</protein>
<dbReference type="Gene3D" id="3.30.720.110">
    <property type="match status" value="1"/>
</dbReference>
<sequence length="300" mass="32618">MQKIIPSIWCSGNADEMAEFYRAALPAARIAQAEKYPSEGLPEFQRSMAGKTITIDLEVGGYRLNLLNGGDEFAPNPSISFMLDFDGTRGDERDDARAELDRTWAMLADDGQVMIPLGEYPYSPWYGWVQDSFGVSWQLMLANPGGAPRPPVVPSLMFCGPNQNRADDALTTYAEVFGGTRGTTAAYAEPTGPAGAGAVMFGDVELAGQWFAAMDSGTDQDFTFSEGISLIVQCDSQDEIDRFWNVLSQDPAAEQCGWCRDAFGVSWQVVPKNIGELLKAPGAFPAMLQMKKIVIADLHG</sequence>
<accession>A0ABZ0SRC1</accession>
<gene>
    <name evidence="2" type="ORF">SM116_00400</name>
</gene>
<dbReference type="SUPFAM" id="SSF54593">
    <property type="entry name" value="Glyoxalase/Bleomycin resistance protein/Dihydroxybiphenyl dioxygenase"/>
    <property type="match status" value="2"/>
</dbReference>
<feature type="domain" description="PhnB-like" evidence="1">
    <location>
        <begin position="152"/>
        <end position="270"/>
    </location>
</feature>
<dbReference type="Pfam" id="PF06983">
    <property type="entry name" value="3-dmu-9_3-mt"/>
    <property type="match status" value="2"/>
</dbReference>
<dbReference type="EMBL" id="CP139368">
    <property type="protein sequence ID" value="WPR89782.1"/>
    <property type="molecule type" value="Genomic_DNA"/>
</dbReference>
<dbReference type="Gene3D" id="3.10.180.10">
    <property type="entry name" value="2,3-Dihydroxybiphenyl 1,2-Dioxygenase, domain 1"/>
    <property type="match status" value="1"/>
</dbReference>
<evidence type="ECO:0000313" key="3">
    <source>
        <dbReference type="Proteomes" id="UP001323798"/>
    </source>
</evidence>
<dbReference type="RefSeq" id="WP_320942496.1">
    <property type="nucleotide sequence ID" value="NZ_BAABEU010000003.1"/>
</dbReference>